<dbReference type="GO" id="GO:0016787">
    <property type="term" value="F:hydrolase activity"/>
    <property type="evidence" value="ECO:0007669"/>
    <property type="project" value="UniProtKB-KW"/>
</dbReference>
<protein>
    <submittedName>
        <fullName evidence="3">Hydrolase</fullName>
    </submittedName>
</protein>
<sequence>MPRTKNLTGPGVTTKVRMESADLGIARWDEKRKAVAVMFGDNFSEWRLRGDWQSPSILMYDDQANLLGIPWDNGTILPEGNRKQLWDYPHANPDYSTILPCDFIRIRDKWIVAAMVTQGLGNEKRTVFWQADDLGDVWTKTDPYVVLNHPGHPGNVMLTFEQLGEYVYIMGTGGLRRDRGIWLWRCKADSFPSGEWEPWGYNGVGQAWNWGTPNERTPILQGAYGELCLRRIQGNWVLSFFDAGGYKQTALTVKNITDNWQTANRVDYVHGPQFPQLYGGYIWPSSKLNERDGMRFLVSQWNTGNNDPYWVVEFRDTLQAQGELSVDPPNPTPVKPEPVPVVTPPAPEPEKEEPVATTTDALFKQLVEELSASGSVEIKDSAGNKLTLREAVADSYVTGQYNRLILEELAKLFRIDLDDIKKKIEEFVA</sequence>
<gene>
    <name evidence="3" type="ORF">SEA_PHABBA_254</name>
</gene>
<dbReference type="InterPro" id="IPR025442">
    <property type="entry name" value="DUF4185"/>
</dbReference>
<feature type="compositionally biased region" description="Pro residues" evidence="1">
    <location>
        <begin position="328"/>
        <end position="347"/>
    </location>
</feature>
<dbReference type="Proteomes" id="UP000226037">
    <property type="component" value="Segment"/>
</dbReference>
<feature type="domain" description="DUF4185" evidence="2">
    <location>
        <begin position="10"/>
        <end position="315"/>
    </location>
</feature>
<accession>A0A249XST5</accession>
<evidence type="ECO:0000313" key="4">
    <source>
        <dbReference type="Proteomes" id="UP000226037"/>
    </source>
</evidence>
<evidence type="ECO:0000256" key="1">
    <source>
        <dbReference type="SAM" id="MobiDB-lite"/>
    </source>
</evidence>
<keyword evidence="4" id="KW-1185">Reference proteome</keyword>
<dbReference type="Pfam" id="PF13810">
    <property type="entry name" value="DUF4185"/>
    <property type="match status" value="1"/>
</dbReference>
<organism evidence="3 4">
    <name type="scientific">Mycobacterium phage Phabba</name>
    <dbReference type="NCBI Taxonomy" id="2027899"/>
    <lineage>
        <taxon>Viruses</taxon>
        <taxon>Duplodnaviria</taxon>
        <taxon>Heunggongvirae</taxon>
        <taxon>Uroviricota</taxon>
        <taxon>Caudoviricetes</taxon>
        <taxon>Ceeclamvirinae</taxon>
        <taxon>Myrnavirus</taxon>
        <taxon>Myrnavirus phabba</taxon>
        <taxon>Myranavirus phabba</taxon>
    </lineage>
</organism>
<reference evidence="4" key="1">
    <citation type="submission" date="2017-08" db="EMBL/GenBank/DDBJ databases">
        <authorList>
            <person name="de Groot N.N."/>
        </authorList>
    </citation>
    <scope>NUCLEOTIDE SEQUENCE [LARGE SCALE GENOMIC DNA]</scope>
</reference>
<evidence type="ECO:0000313" key="3">
    <source>
        <dbReference type="EMBL" id="ASZ74791.1"/>
    </source>
</evidence>
<name>A0A249XST5_9CAUD</name>
<evidence type="ECO:0000259" key="2">
    <source>
        <dbReference type="Pfam" id="PF13810"/>
    </source>
</evidence>
<dbReference type="EMBL" id="MF668280">
    <property type="protein sequence ID" value="ASZ74791.1"/>
    <property type="molecule type" value="Genomic_DNA"/>
</dbReference>
<proteinExistence type="predicted"/>
<feature type="region of interest" description="Disordered" evidence="1">
    <location>
        <begin position="323"/>
        <end position="354"/>
    </location>
</feature>
<keyword evidence="3" id="KW-0378">Hydrolase</keyword>